<feature type="active site" description="Acyl-ester intermediate" evidence="7">
    <location>
        <position position="145"/>
    </location>
</feature>
<comment type="subcellular location">
    <subcellularLocation>
        <location evidence="7">Mitochondrion</location>
    </subcellularLocation>
</comment>
<comment type="caution">
    <text evidence="9">The sequence shown here is derived from an EMBL/GenBank/DDBJ whole genome shotgun (WGS) entry which is preliminary data.</text>
</comment>
<dbReference type="GO" id="GO:0050567">
    <property type="term" value="F:glutaminyl-tRNA synthase (glutamine-hydrolyzing) activity"/>
    <property type="evidence" value="ECO:0007669"/>
    <property type="project" value="UniProtKB-UniRule"/>
</dbReference>
<comment type="function">
    <text evidence="7">Allows the formation of correctly charged Gln-tRNA(Gln) through the transamidation of misacylated Glu-tRNA(Gln) in the mitochondria. The reaction takes place in the presence of glutamine and ATP through an activated gamma-phospho-Glu-tRNA(Gln).</text>
</comment>
<evidence type="ECO:0000313" key="10">
    <source>
        <dbReference type="Proteomes" id="UP001377567"/>
    </source>
</evidence>
<evidence type="ECO:0000256" key="6">
    <source>
        <dbReference type="ARBA" id="ARBA00047407"/>
    </source>
</evidence>
<evidence type="ECO:0000256" key="3">
    <source>
        <dbReference type="ARBA" id="ARBA00022741"/>
    </source>
</evidence>
<dbReference type="EMBL" id="BTGD01000025">
    <property type="protein sequence ID" value="GMM58462.1"/>
    <property type="molecule type" value="Genomic_DNA"/>
</dbReference>
<dbReference type="AlphaFoldDB" id="A0AAV5S727"/>
<gene>
    <name evidence="7" type="primary">HER2</name>
    <name evidence="9" type="ORF">DAKH74_050790</name>
</gene>
<dbReference type="InterPro" id="IPR004412">
    <property type="entry name" value="GatA"/>
</dbReference>
<dbReference type="PANTHER" id="PTHR11895:SF7">
    <property type="entry name" value="GLUTAMYL-TRNA(GLN) AMIDOTRANSFERASE SUBUNIT A, MITOCHONDRIAL"/>
    <property type="match status" value="1"/>
</dbReference>
<dbReference type="EC" id="6.3.5.7" evidence="7"/>
<keyword evidence="10" id="KW-1185">Reference proteome</keyword>
<evidence type="ECO:0000259" key="8">
    <source>
        <dbReference type="Pfam" id="PF01425"/>
    </source>
</evidence>
<keyword evidence="5 7" id="KW-0648">Protein biosynthesis</keyword>
<evidence type="ECO:0000256" key="5">
    <source>
        <dbReference type="ARBA" id="ARBA00022917"/>
    </source>
</evidence>
<dbReference type="GO" id="GO:0005739">
    <property type="term" value="C:mitochondrion"/>
    <property type="evidence" value="ECO:0007669"/>
    <property type="project" value="UniProtKB-SubCell"/>
</dbReference>
<dbReference type="NCBIfam" id="TIGR00132">
    <property type="entry name" value="gatA"/>
    <property type="match status" value="1"/>
</dbReference>
<feature type="active site" description="Charge relay system" evidence="7">
    <location>
        <position position="46"/>
    </location>
</feature>
<sequence>MSLTKIVDRIRTAQSKFNIFTSHITTPPLATASKGGPLSNRTAAIKDNIVTKDFPTTCASNILKDYTSPFDATVVSLLKDAGAVTIGKTNLDEFGMGSLGMHTIFNPVKNPLNTDWCIGGSSSGSAAAVASGVADFSLGTDTGGSVRLPSAYSSIIGFKPSYGRISRWGVVAFAQSLDTVGIMARDIDTVAKVYDVLDKYDRRDPTSLSQNLRDELEKKASRMSRTKPNIGIPQEFIQGELSPEIKESFLKYIDSLLQKGYDIYPVSIPSIKDALSVYYTLAPAEAASNLARYDGVRYGTKDPETADIVDDKFFNAARSNFGPEVKNRIILGNYNLCSDGYKNNFIKAQKLRVQMINQFDRLFPFENVLTRNKPVEDIDIIICPTNLMPPPLTKSVSQTEKKNPLHEYMNDIYTIPMSLAGLPTISFPLSSGKPWGVQIATQYGNDKALLDFVKANSA</sequence>
<keyword evidence="4 7" id="KW-0067">ATP-binding</keyword>
<dbReference type="Gene3D" id="3.90.1300.10">
    <property type="entry name" value="Amidase signature (AS) domain"/>
    <property type="match status" value="1"/>
</dbReference>
<reference evidence="9 10" key="1">
    <citation type="journal article" date="2023" name="Elife">
        <title>Identification of key yeast species and microbe-microbe interactions impacting larval growth of Drosophila in the wild.</title>
        <authorList>
            <person name="Mure A."/>
            <person name="Sugiura Y."/>
            <person name="Maeda R."/>
            <person name="Honda K."/>
            <person name="Sakurai N."/>
            <person name="Takahashi Y."/>
            <person name="Watada M."/>
            <person name="Katoh T."/>
            <person name="Gotoh A."/>
            <person name="Gotoh Y."/>
            <person name="Taniguchi I."/>
            <person name="Nakamura K."/>
            <person name="Hayashi T."/>
            <person name="Katayama T."/>
            <person name="Uemura T."/>
            <person name="Hattori Y."/>
        </authorList>
    </citation>
    <scope>NUCLEOTIDE SEQUENCE [LARGE SCALE GENOMIC DNA]</scope>
    <source>
        <strain evidence="9 10">KH-74</strain>
    </source>
</reference>
<keyword evidence="7" id="KW-0496">Mitochondrion</keyword>
<dbReference type="GO" id="GO:0030956">
    <property type="term" value="C:glutamyl-tRNA(Gln) amidotransferase complex"/>
    <property type="evidence" value="ECO:0007669"/>
    <property type="project" value="UniProtKB-UniRule"/>
</dbReference>
<keyword evidence="3 7" id="KW-0547">Nucleotide-binding</keyword>
<organism evidence="9 10">
    <name type="scientific">Maudiozyma humilis</name>
    <name type="common">Sour dough yeast</name>
    <name type="synonym">Kazachstania humilis</name>
    <dbReference type="NCBI Taxonomy" id="51915"/>
    <lineage>
        <taxon>Eukaryota</taxon>
        <taxon>Fungi</taxon>
        <taxon>Dikarya</taxon>
        <taxon>Ascomycota</taxon>
        <taxon>Saccharomycotina</taxon>
        <taxon>Saccharomycetes</taxon>
        <taxon>Saccharomycetales</taxon>
        <taxon>Saccharomycetaceae</taxon>
        <taxon>Maudiozyma</taxon>
    </lineage>
</organism>
<evidence type="ECO:0000313" key="9">
    <source>
        <dbReference type="EMBL" id="GMM58462.1"/>
    </source>
</evidence>
<dbReference type="GO" id="GO:0032543">
    <property type="term" value="P:mitochondrial translation"/>
    <property type="evidence" value="ECO:0007669"/>
    <property type="project" value="UniProtKB-UniRule"/>
</dbReference>
<evidence type="ECO:0000256" key="2">
    <source>
        <dbReference type="ARBA" id="ARBA00022598"/>
    </source>
</evidence>
<dbReference type="SUPFAM" id="SSF75304">
    <property type="entry name" value="Amidase signature (AS) enzymes"/>
    <property type="match status" value="1"/>
</dbReference>
<dbReference type="HAMAP" id="MF_00120">
    <property type="entry name" value="GatA"/>
    <property type="match status" value="1"/>
</dbReference>
<evidence type="ECO:0000256" key="4">
    <source>
        <dbReference type="ARBA" id="ARBA00022840"/>
    </source>
</evidence>
<comment type="subunit">
    <text evidence="7">Subunit of the heterotrimeric GatFAB amidotransferase (AdT) complex, composed of A, B and F subunits.</text>
</comment>
<comment type="catalytic activity">
    <reaction evidence="6 7">
        <text>L-glutamyl-tRNA(Gln) + L-glutamine + ATP + H2O = L-glutaminyl-tRNA(Gln) + L-glutamate + ADP + phosphate + H(+)</text>
        <dbReference type="Rhea" id="RHEA:17521"/>
        <dbReference type="Rhea" id="RHEA-COMP:9681"/>
        <dbReference type="Rhea" id="RHEA-COMP:9684"/>
        <dbReference type="ChEBI" id="CHEBI:15377"/>
        <dbReference type="ChEBI" id="CHEBI:15378"/>
        <dbReference type="ChEBI" id="CHEBI:29985"/>
        <dbReference type="ChEBI" id="CHEBI:30616"/>
        <dbReference type="ChEBI" id="CHEBI:43474"/>
        <dbReference type="ChEBI" id="CHEBI:58359"/>
        <dbReference type="ChEBI" id="CHEBI:78520"/>
        <dbReference type="ChEBI" id="CHEBI:78521"/>
        <dbReference type="ChEBI" id="CHEBI:456216"/>
        <dbReference type="EC" id="6.3.5.7"/>
    </reaction>
</comment>
<evidence type="ECO:0000256" key="1">
    <source>
        <dbReference type="ARBA" id="ARBA00008069"/>
    </source>
</evidence>
<dbReference type="PROSITE" id="PS00571">
    <property type="entry name" value="AMIDASES"/>
    <property type="match status" value="1"/>
</dbReference>
<dbReference type="Proteomes" id="UP001377567">
    <property type="component" value="Unassembled WGS sequence"/>
</dbReference>
<accession>A0AAV5S727</accession>
<dbReference type="InterPro" id="IPR036928">
    <property type="entry name" value="AS_sf"/>
</dbReference>
<name>A0AAV5S727_MAUHU</name>
<feature type="active site" description="Charge relay system" evidence="7">
    <location>
        <position position="121"/>
    </location>
</feature>
<dbReference type="GO" id="GO:0070681">
    <property type="term" value="P:glutaminyl-tRNAGln biosynthesis via transamidation"/>
    <property type="evidence" value="ECO:0007669"/>
    <property type="project" value="UniProtKB-UniRule"/>
</dbReference>
<dbReference type="InterPro" id="IPR023631">
    <property type="entry name" value="Amidase_dom"/>
</dbReference>
<dbReference type="PANTHER" id="PTHR11895">
    <property type="entry name" value="TRANSAMIDASE"/>
    <property type="match status" value="1"/>
</dbReference>
<dbReference type="InterPro" id="IPR020556">
    <property type="entry name" value="Amidase_CS"/>
</dbReference>
<dbReference type="GO" id="GO:0005524">
    <property type="term" value="F:ATP binding"/>
    <property type="evidence" value="ECO:0007669"/>
    <property type="project" value="UniProtKB-KW"/>
</dbReference>
<keyword evidence="2 7" id="KW-0436">Ligase</keyword>
<dbReference type="Pfam" id="PF01425">
    <property type="entry name" value="Amidase"/>
    <property type="match status" value="1"/>
</dbReference>
<protein>
    <recommendedName>
        <fullName evidence="7">Glutamyl-tRNA(Gln) amidotransferase subunit A, mitochondrial</fullName>
        <shortName evidence="7">Glu-AdT subunit A</shortName>
        <ecNumber evidence="7">6.3.5.7</ecNumber>
    </recommendedName>
</protein>
<proteinExistence type="inferred from homology"/>
<dbReference type="InterPro" id="IPR000120">
    <property type="entry name" value="Amidase"/>
</dbReference>
<comment type="similarity">
    <text evidence="1 7">Belongs to the amidase family. GatA subfamily.</text>
</comment>
<feature type="domain" description="Amidase" evidence="8">
    <location>
        <begin position="7"/>
        <end position="450"/>
    </location>
</feature>
<evidence type="ECO:0000256" key="7">
    <source>
        <dbReference type="HAMAP-Rule" id="MF_03150"/>
    </source>
</evidence>